<dbReference type="PANTHER" id="PTHR11566:SF66">
    <property type="entry name" value="INTERFERON-INDUCED GTP-BINDING PROTEIN MX"/>
    <property type="match status" value="1"/>
</dbReference>
<dbReference type="AlphaFoldDB" id="A0A7C8V0W2"/>
<feature type="non-terminal residue" evidence="3">
    <location>
        <position position="242"/>
    </location>
</feature>
<dbReference type="InterPro" id="IPR045063">
    <property type="entry name" value="Dynamin_N"/>
</dbReference>
<feature type="domain" description="Dynamin N-terminal" evidence="2">
    <location>
        <begin position="130"/>
        <end position="241"/>
    </location>
</feature>
<evidence type="ECO:0000256" key="1">
    <source>
        <dbReference type="SAM" id="MobiDB-lite"/>
    </source>
</evidence>
<dbReference type="InterPro" id="IPR027417">
    <property type="entry name" value="P-loop_NTPase"/>
</dbReference>
<sequence>MYQLPSSSIQGIHNITPSSLSNLKNVARKRATMGFFTTTHTPNGYTYTAGSSRASSVVGTAAGPAGNEEDSRLGHMRNSSTTSVAPAPPLDDLNTASLEALQDDGQRKILDVVDNLKRIGLSNVLSLPQLVVCGDQSSGKSSVLEAITEIPFPRKENLCTRFATEIILRRSDTLKVTTTINPHHERTEGEQAALRRFSRTISDFRQLPSLIEQATILMGLEKGRAFSRDVLIIEISGPNRPQ</sequence>
<dbReference type="EMBL" id="JAABOJ010000062">
    <property type="protein sequence ID" value="KAF3272449.1"/>
    <property type="molecule type" value="Genomic_DNA"/>
</dbReference>
<gene>
    <name evidence="3" type="ORF">TWF970_009953</name>
</gene>
<dbReference type="Pfam" id="PF00350">
    <property type="entry name" value="Dynamin_N"/>
    <property type="match status" value="1"/>
</dbReference>
<evidence type="ECO:0000259" key="2">
    <source>
        <dbReference type="Pfam" id="PF00350"/>
    </source>
</evidence>
<evidence type="ECO:0000313" key="3">
    <source>
        <dbReference type="EMBL" id="KAF3272449.1"/>
    </source>
</evidence>
<dbReference type="GO" id="GO:0008017">
    <property type="term" value="F:microtubule binding"/>
    <property type="evidence" value="ECO:0007669"/>
    <property type="project" value="TreeGrafter"/>
</dbReference>
<dbReference type="GO" id="GO:0016559">
    <property type="term" value="P:peroxisome fission"/>
    <property type="evidence" value="ECO:0007669"/>
    <property type="project" value="TreeGrafter"/>
</dbReference>
<dbReference type="SUPFAM" id="SSF52540">
    <property type="entry name" value="P-loop containing nucleoside triphosphate hydrolases"/>
    <property type="match status" value="1"/>
</dbReference>
<protein>
    <recommendedName>
        <fullName evidence="2">Dynamin N-terminal domain-containing protein</fullName>
    </recommendedName>
</protein>
<comment type="caution">
    <text evidence="3">The sequence shown here is derived from an EMBL/GenBank/DDBJ whole genome shotgun (WGS) entry which is preliminary data.</text>
</comment>
<dbReference type="GO" id="GO:0003924">
    <property type="term" value="F:GTPase activity"/>
    <property type="evidence" value="ECO:0007669"/>
    <property type="project" value="TreeGrafter"/>
</dbReference>
<feature type="region of interest" description="Disordered" evidence="1">
    <location>
        <begin position="57"/>
        <end position="89"/>
    </location>
</feature>
<evidence type="ECO:0000313" key="4">
    <source>
        <dbReference type="Proteomes" id="UP000474640"/>
    </source>
</evidence>
<dbReference type="OrthoDB" id="415706at2759"/>
<dbReference type="Gene3D" id="3.40.50.300">
    <property type="entry name" value="P-loop containing nucleotide triphosphate hydrolases"/>
    <property type="match status" value="1"/>
</dbReference>
<organism evidence="3 4">
    <name type="scientific">Orbilia oligospora</name>
    <name type="common">Nematode-trapping fungus</name>
    <name type="synonym">Arthrobotrys oligospora</name>
    <dbReference type="NCBI Taxonomy" id="2813651"/>
    <lineage>
        <taxon>Eukaryota</taxon>
        <taxon>Fungi</taxon>
        <taxon>Dikarya</taxon>
        <taxon>Ascomycota</taxon>
        <taxon>Pezizomycotina</taxon>
        <taxon>Orbiliomycetes</taxon>
        <taxon>Orbiliales</taxon>
        <taxon>Orbiliaceae</taxon>
        <taxon>Orbilia</taxon>
    </lineage>
</organism>
<dbReference type="GO" id="GO:0005874">
    <property type="term" value="C:microtubule"/>
    <property type="evidence" value="ECO:0007669"/>
    <property type="project" value="TreeGrafter"/>
</dbReference>
<dbReference type="GO" id="GO:0006897">
    <property type="term" value="P:endocytosis"/>
    <property type="evidence" value="ECO:0007669"/>
    <property type="project" value="TreeGrafter"/>
</dbReference>
<dbReference type="GO" id="GO:0005739">
    <property type="term" value="C:mitochondrion"/>
    <property type="evidence" value="ECO:0007669"/>
    <property type="project" value="TreeGrafter"/>
</dbReference>
<accession>A0A7C8V0W2</accession>
<name>A0A7C8V0W2_ORBOL</name>
<dbReference type="InterPro" id="IPR022812">
    <property type="entry name" value="Dynamin"/>
</dbReference>
<reference evidence="3 4" key="1">
    <citation type="submission" date="2020-01" db="EMBL/GenBank/DDBJ databases">
        <authorList>
            <person name="Palmer J.M."/>
        </authorList>
    </citation>
    <scope>NUCLEOTIDE SEQUENCE [LARGE SCALE GENOMIC DNA]</scope>
    <source>
        <strain evidence="3 4">TWF970</strain>
    </source>
</reference>
<dbReference type="PRINTS" id="PR00195">
    <property type="entry name" value="DYNAMIN"/>
</dbReference>
<dbReference type="GO" id="GO:0016020">
    <property type="term" value="C:membrane"/>
    <property type="evidence" value="ECO:0007669"/>
    <property type="project" value="TreeGrafter"/>
</dbReference>
<dbReference type="GO" id="GO:0048312">
    <property type="term" value="P:intracellular distribution of mitochondria"/>
    <property type="evidence" value="ECO:0007669"/>
    <property type="project" value="TreeGrafter"/>
</dbReference>
<proteinExistence type="predicted"/>
<dbReference type="GO" id="GO:0000266">
    <property type="term" value="P:mitochondrial fission"/>
    <property type="evidence" value="ECO:0007669"/>
    <property type="project" value="TreeGrafter"/>
</dbReference>
<dbReference type="PANTHER" id="PTHR11566">
    <property type="entry name" value="DYNAMIN"/>
    <property type="match status" value="1"/>
</dbReference>
<dbReference type="Proteomes" id="UP000474640">
    <property type="component" value="Unassembled WGS sequence"/>
</dbReference>